<dbReference type="Proteomes" id="UP000275078">
    <property type="component" value="Unassembled WGS sequence"/>
</dbReference>
<evidence type="ECO:0000256" key="2">
    <source>
        <dbReference type="ARBA" id="ARBA00008203"/>
    </source>
</evidence>
<protein>
    <recommendedName>
        <fullName evidence="3">Protein BIG1</fullName>
    </recommendedName>
</protein>
<proteinExistence type="inferred from homology"/>
<evidence type="ECO:0000256" key="9">
    <source>
        <dbReference type="ARBA" id="ARBA00023316"/>
    </source>
</evidence>
<sequence>MRAFNSIQALTIAFCLPLASAFKNSSPFFLSSSAPLPSTIKRFTSSVDTVDSFLDTAKDLVSSCSAQSYVFVDQPGLHANDFEEGRPPHLFQRLYEDDGTHSLFLPYAVPNDAQLDAAEELEKFAKQKCDGEIIKIDARIGTFPVFDNLKPKIVRVEFAPLPVNHKDMVSAIKDNDSFLHSILSMLPKGEVTLVYTSSPPTEEKPRKDQTIIRKGSEDVLKFKREEVPQRNETLPGGNIFANYVLFNQGVFAAYIGLFFFLAILIVGLRSITSLEVTYGSFEKPHEDPKDKKAQ</sequence>
<dbReference type="PANTHER" id="PTHR28285">
    <property type="entry name" value="PROTEIN BIG1"/>
    <property type="match status" value="1"/>
</dbReference>
<dbReference type="EMBL" id="ML119677">
    <property type="protein sequence ID" value="RPA81729.1"/>
    <property type="molecule type" value="Genomic_DNA"/>
</dbReference>
<dbReference type="InterPro" id="IPR037654">
    <property type="entry name" value="Big1"/>
</dbReference>
<evidence type="ECO:0000256" key="11">
    <source>
        <dbReference type="SAM" id="SignalP"/>
    </source>
</evidence>
<reference evidence="13 14" key="1">
    <citation type="journal article" date="2018" name="Nat. Ecol. Evol.">
        <title>Pezizomycetes genomes reveal the molecular basis of ectomycorrhizal truffle lifestyle.</title>
        <authorList>
            <person name="Murat C."/>
            <person name="Payen T."/>
            <person name="Noel B."/>
            <person name="Kuo A."/>
            <person name="Morin E."/>
            <person name="Chen J."/>
            <person name="Kohler A."/>
            <person name="Krizsan K."/>
            <person name="Balestrini R."/>
            <person name="Da Silva C."/>
            <person name="Montanini B."/>
            <person name="Hainaut M."/>
            <person name="Levati E."/>
            <person name="Barry K.W."/>
            <person name="Belfiori B."/>
            <person name="Cichocki N."/>
            <person name="Clum A."/>
            <person name="Dockter R.B."/>
            <person name="Fauchery L."/>
            <person name="Guy J."/>
            <person name="Iotti M."/>
            <person name="Le Tacon F."/>
            <person name="Lindquist E.A."/>
            <person name="Lipzen A."/>
            <person name="Malagnac F."/>
            <person name="Mello A."/>
            <person name="Molinier V."/>
            <person name="Miyauchi S."/>
            <person name="Poulain J."/>
            <person name="Riccioni C."/>
            <person name="Rubini A."/>
            <person name="Sitrit Y."/>
            <person name="Splivallo R."/>
            <person name="Traeger S."/>
            <person name="Wang M."/>
            <person name="Zifcakova L."/>
            <person name="Wipf D."/>
            <person name="Zambonelli A."/>
            <person name="Paolocci F."/>
            <person name="Nowrousian M."/>
            <person name="Ottonello S."/>
            <person name="Baldrian P."/>
            <person name="Spatafora J.W."/>
            <person name="Henrissat B."/>
            <person name="Nagy L.G."/>
            <person name="Aury J.M."/>
            <person name="Wincker P."/>
            <person name="Grigoriev I.V."/>
            <person name="Bonfante P."/>
            <person name="Martin F.M."/>
        </authorList>
    </citation>
    <scope>NUCLEOTIDE SEQUENCE [LARGE SCALE GENOMIC DNA]</scope>
    <source>
        <strain evidence="13 14">RN42</strain>
    </source>
</reference>
<evidence type="ECO:0000256" key="10">
    <source>
        <dbReference type="SAM" id="Phobius"/>
    </source>
</evidence>
<dbReference type="GO" id="GO:0071555">
    <property type="term" value="P:cell wall organization"/>
    <property type="evidence" value="ECO:0007669"/>
    <property type="project" value="UniProtKB-KW"/>
</dbReference>
<feature type="transmembrane region" description="Helical" evidence="10">
    <location>
        <begin position="249"/>
        <end position="268"/>
    </location>
</feature>
<comment type="similarity">
    <text evidence="2">Belongs to the BIG1 family.</text>
</comment>
<keyword evidence="5 11" id="KW-0732">Signal</keyword>
<gene>
    <name evidence="13" type="ORF">BJ508DRAFT_109940</name>
</gene>
<evidence type="ECO:0000313" key="13">
    <source>
        <dbReference type="EMBL" id="RPA81729.1"/>
    </source>
</evidence>
<name>A0A3N4I6M7_ASCIM</name>
<feature type="domain" description="V-type proton ATPase subunit S1/VOA1 transmembrane" evidence="12">
    <location>
        <begin position="245"/>
        <end position="283"/>
    </location>
</feature>
<evidence type="ECO:0000259" key="12">
    <source>
        <dbReference type="Pfam" id="PF20520"/>
    </source>
</evidence>
<dbReference type="GO" id="GO:0006078">
    <property type="term" value="P:(1-&gt;6)-beta-D-glucan biosynthetic process"/>
    <property type="evidence" value="ECO:0007669"/>
    <property type="project" value="TreeGrafter"/>
</dbReference>
<dbReference type="OrthoDB" id="9985059at2759"/>
<evidence type="ECO:0000256" key="6">
    <source>
        <dbReference type="ARBA" id="ARBA00022824"/>
    </source>
</evidence>
<dbReference type="STRING" id="1160509.A0A3N4I6M7"/>
<evidence type="ECO:0000313" key="14">
    <source>
        <dbReference type="Proteomes" id="UP000275078"/>
    </source>
</evidence>
<dbReference type="GO" id="GO:0009272">
    <property type="term" value="P:fungal-type cell wall biogenesis"/>
    <property type="evidence" value="ECO:0007669"/>
    <property type="project" value="TreeGrafter"/>
</dbReference>
<comment type="subcellular location">
    <subcellularLocation>
        <location evidence="1">Endoplasmic reticulum membrane</location>
        <topology evidence="1">Single-pass type I membrane protein</topology>
    </subcellularLocation>
</comment>
<dbReference type="InterPro" id="IPR046756">
    <property type="entry name" value="VAS1/VOA1_TM"/>
</dbReference>
<keyword evidence="8 10" id="KW-0472">Membrane</keyword>
<evidence type="ECO:0000256" key="1">
    <source>
        <dbReference type="ARBA" id="ARBA00004115"/>
    </source>
</evidence>
<dbReference type="PANTHER" id="PTHR28285:SF1">
    <property type="entry name" value="PROTEIN BIG1"/>
    <property type="match status" value="1"/>
</dbReference>
<feature type="signal peptide" evidence="11">
    <location>
        <begin position="1"/>
        <end position="21"/>
    </location>
</feature>
<evidence type="ECO:0000256" key="8">
    <source>
        <dbReference type="ARBA" id="ARBA00023136"/>
    </source>
</evidence>
<dbReference type="AlphaFoldDB" id="A0A3N4I6M7"/>
<feature type="chain" id="PRO_5018225580" description="Protein BIG1" evidence="11">
    <location>
        <begin position="22"/>
        <end position="294"/>
    </location>
</feature>
<dbReference type="GO" id="GO:0005789">
    <property type="term" value="C:endoplasmic reticulum membrane"/>
    <property type="evidence" value="ECO:0007669"/>
    <property type="project" value="UniProtKB-SubCell"/>
</dbReference>
<keyword evidence="7 10" id="KW-1133">Transmembrane helix</keyword>
<evidence type="ECO:0000256" key="3">
    <source>
        <dbReference type="ARBA" id="ARBA00022089"/>
    </source>
</evidence>
<accession>A0A3N4I6M7</accession>
<keyword evidence="6" id="KW-0256">Endoplasmic reticulum</keyword>
<keyword evidence="4 10" id="KW-0812">Transmembrane</keyword>
<evidence type="ECO:0000256" key="7">
    <source>
        <dbReference type="ARBA" id="ARBA00022989"/>
    </source>
</evidence>
<organism evidence="13 14">
    <name type="scientific">Ascobolus immersus RN42</name>
    <dbReference type="NCBI Taxonomy" id="1160509"/>
    <lineage>
        <taxon>Eukaryota</taxon>
        <taxon>Fungi</taxon>
        <taxon>Dikarya</taxon>
        <taxon>Ascomycota</taxon>
        <taxon>Pezizomycotina</taxon>
        <taxon>Pezizomycetes</taxon>
        <taxon>Pezizales</taxon>
        <taxon>Ascobolaceae</taxon>
        <taxon>Ascobolus</taxon>
    </lineage>
</organism>
<keyword evidence="9" id="KW-0961">Cell wall biogenesis/degradation</keyword>
<keyword evidence="14" id="KW-1185">Reference proteome</keyword>
<evidence type="ECO:0000256" key="4">
    <source>
        <dbReference type="ARBA" id="ARBA00022692"/>
    </source>
</evidence>
<evidence type="ECO:0000256" key="5">
    <source>
        <dbReference type="ARBA" id="ARBA00022729"/>
    </source>
</evidence>
<dbReference type="Pfam" id="PF20520">
    <property type="entry name" value="Ac45-VOA1_TM"/>
    <property type="match status" value="1"/>
</dbReference>